<dbReference type="AlphaFoldDB" id="A0A0L0SGB7"/>
<proteinExistence type="predicted"/>
<evidence type="ECO:0000256" key="1">
    <source>
        <dbReference type="SAM" id="MobiDB-lite"/>
    </source>
</evidence>
<feature type="compositionally biased region" description="Basic and acidic residues" evidence="1">
    <location>
        <begin position="164"/>
        <end position="173"/>
    </location>
</feature>
<accession>A0A0L0SGB7</accession>
<name>A0A0L0SGB7_ALLM3</name>
<dbReference type="VEuPathDB" id="FungiDB:AMAG_18639"/>
<organism evidence="2 3">
    <name type="scientific">Allomyces macrogynus (strain ATCC 38327)</name>
    <name type="common">Allomyces javanicus var. macrogynus</name>
    <dbReference type="NCBI Taxonomy" id="578462"/>
    <lineage>
        <taxon>Eukaryota</taxon>
        <taxon>Fungi</taxon>
        <taxon>Fungi incertae sedis</taxon>
        <taxon>Blastocladiomycota</taxon>
        <taxon>Blastocladiomycetes</taxon>
        <taxon>Blastocladiales</taxon>
        <taxon>Blastocladiaceae</taxon>
        <taxon>Allomyces</taxon>
    </lineage>
</organism>
<feature type="region of interest" description="Disordered" evidence="1">
    <location>
        <begin position="128"/>
        <end position="189"/>
    </location>
</feature>
<feature type="compositionally biased region" description="Low complexity" evidence="1">
    <location>
        <begin position="179"/>
        <end position="189"/>
    </location>
</feature>
<reference evidence="2 3" key="2">
    <citation type="submission" date="2009-11" db="EMBL/GenBank/DDBJ databases">
        <title>The Genome Sequence of Allomyces macrogynus strain ATCC 38327.</title>
        <authorList>
            <consortium name="The Broad Institute Genome Sequencing Platform"/>
            <person name="Russ C."/>
            <person name="Cuomo C."/>
            <person name="Shea T."/>
            <person name="Young S.K."/>
            <person name="Zeng Q."/>
            <person name="Koehrsen M."/>
            <person name="Haas B."/>
            <person name="Borodovsky M."/>
            <person name="Guigo R."/>
            <person name="Alvarado L."/>
            <person name="Berlin A."/>
            <person name="Borenstein D."/>
            <person name="Chen Z."/>
            <person name="Engels R."/>
            <person name="Freedman E."/>
            <person name="Gellesch M."/>
            <person name="Goldberg J."/>
            <person name="Griggs A."/>
            <person name="Gujja S."/>
            <person name="Heiman D."/>
            <person name="Hepburn T."/>
            <person name="Howarth C."/>
            <person name="Jen D."/>
            <person name="Larson L."/>
            <person name="Lewis B."/>
            <person name="Mehta T."/>
            <person name="Park D."/>
            <person name="Pearson M."/>
            <person name="Roberts A."/>
            <person name="Saif S."/>
            <person name="Shenoy N."/>
            <person name="Sisk P."/>
            <person name="Stolte C."/>
            <person name="Sykes S."/>
            <person name="Walk T."/>
            <person name="White J."/>
            <person name="Yandava C."/>
            <person name="Burger G."/>
            <person name="Gray M.W."/>
            <person name="Holland P.W.H."/>
            <person name="King N."/>
            <person name="Lang F.B.F."/>
            <person name="Roger A.J."/>
            <person name="Ruiz-Trillo I."/>
            <person name="Lander E."/>
            <person name="Nusbaum C."/>
        </authorList>
    </citation>
    <scope>NUCLEOTIDE SEQUENCE [LARGE SCALE GENOMIC DNA]</scope>
    <source>
        <strain evidence="2 3">ATCC 38327</strain>
    </source>
</reference>
<reference evidence="2 3" key="1">
    <citation type="submission" date="2009-11" db="EMBL/GenBank/DDBJ databases">
        <title>Annotation of Allomyces macrogynus ATCC 38327.</title>
        <authorList>
            <consortium name="The Broad Institute Genome Sequencing Platform"/>
            <person name="Russ C."/>
            <person name="Cuomo C."/>
            <person name="Burger G."/>
            <person name="Gray M.W."/>
            <person name="Holland P.W.H."/>
            <person name="King N."/>
            <person name="Lang F.B.F."/>
            <person name="Roger A.J."/>
            <person name="Ruiz-Trillo I."/>
            <person name="Young S.K."/>
            <person name="Zeng Q."/>
            <person name="Gargeya S."/>
            <person name="Fitzgerald M."/>
            <person name="Haas B."/>
            <person name="Abouelleil A."/>
            <person name="Alvarado L."/>
            <person name="Arachchi H.M."/>
            <person name="Berlin A."/>
            <person name="Chapman S.B."/>
            <person name="Gearin G."/>
            <person name="Goldberg J."/>
            <person name="Griggs A."/>
            <person name="Gujja S."/>
            <person name="Hansen M."/>
            <person name="Heiman D."/>
            <person name="Howarth C."/>
            <person name="Larimer J."/>
            <person name="Lui A."/>
            <person name="MacDonald P.J.P."/>
            <person name="McCowen C."/>
            <person name="Montmayeur A."/>
            <person name="Murphy C."/>
            <person name="Neiman D."/>
            <person name="Pearson M."/>
            <person name="Priest M."/>
            <person name="Roberts A."/>
            <person name="Saif S."/>
            <person name="Shea T."/>
            <person name="Sisk P."/>
            <person name="Stolte C."/>
            <person name="Sykes S."/>
            <person name="Wortman J."/>
            <person name="Nusbaum C."/>
            <person name="Birren B."/>
        </authorList>
    </citation>
    <scope>NUCLEOTIDE SEQUENCE [LARGE SCALE GENOMIC DNA]</scope>
    <source>
        <strain evidence="2 3">ATCC 38327</strain>
    </source>
</reference>
<sequence length="189" mass="20659">MMCVAGQAEYAADVKAEVNEILGRLKAVRDEPRQRFESPILRLIQLDKVVAELDPTQRDYAILESVGTLPDMPQQTAAFAIRRTVTLCNSVVKETFRAMHLLEHRKAMVIKNEELGDGADAKIQAMNARGQSSGGDKHIDDKRGHGGEPVSDSRGPGGELLNVSRDRGGERNEGASSTAAQQQQQPKNQ</sequence>
<gene>
    <name evidence="2" type="ORF">AMAG_18639</name>
</gene>
<protein>
    <submittedName>
        <fullName evidence="2">Uncharacterized protein</fullName>
    </submittedName>
</protein>
<feature type="compositionally biased region" description="Basic and acidic residues" evidence="1">
    <location>
        <begin position="135"/>
        <end position="146"/>
    </location>
</feature>
<evidence type="ECO:0000313" key="2">
    <source>
        <dbReference type="EMBL" id="KNE61487.1"/>
    </source>
</evidence>
<dbReference type="Proteomes" id="UP000054350">
    <property type="component" value="Unassembled WGS sequence"/>
</dbReference>
<dbReference type="EMBL" id="GG745338">
    <property type="protein sequence ID" value="KNE61487.1"/>
    <property type="molecule type" value="Genomic_DNA"/>
</dbReference>
<keyword evidence="3" id="KW-1185">Reference proteome</keyword>
<evidence type="ECO:0000313" key="3">
    <source>
        <dbReference type="Proteomes" id="UP000054350"/>
    </source>
</evidence>